<dbReference type="RefSeq" id="WP_064978839.1">
    <property type="nucleotide sequence ID" value="NZ_LZLC01000027.1"/>
</dbReference>
<evidence type="ECO:0000313" key="3">
    <source>
        <dbReference type="EMBL" id="OBJ45966.1"/>
    </source>
</evidence>
<accession>A0A1A3HEE7</accession>
<comment type="caution">
    <text evidence="3">The sequence shown here is derived from an EMBL/GenBank/DDBJ whole genome shotgun (WGS) entry which is preliminary data.</text>
</comment>
<reference evidence="3 4" key="1">
    <citation type="submission" date="2016-06" db="EMBL/GenBank/DDBJ databases">
        <authorList>
            <person name="Kjaerup R.B."/>
            <person name="Dalgaard T.S."/>
            <person name="Juul-Madsen H.R."/>
        </authorList>
    </citation>
    <scope>NUCLEOTIDE SEQUENCE [LARGE SCALE GENOMIC DNA]</scope>
    <source>
        <strain evidence="3 4">1127319.6</strain>
    </source>
</reference>
<dbReference type="STRING" id="56689.GCA_001291445_02968"/>
<gene>
    <name evidence="3" type="ORF">A5630_12145</name>
</gene>
<feature type="signal peptide" evidence="2">
    <location>
        <begin position="1"/>
        <end position="30"/>
    </location>
</feature>
<feature type="chain" id="PRO_5008323676" description="Lipoprotein" evidence="2">
    <location>
        <begin position="31"/>
        <end position="147"/>
    </location>
</feature>
<dbReference type="OrthoDB" id="4640569at2"/>
<sequence length="147" mass="15200">MSRVAWASPASAVTALVVTMTACGMPSASAAPGDPACPGTAVTAQQFVGAWTGPDDPTTTTLAPDGALRSRGAGDESGTWSVRPIGQTPGAGQLPDDGICVLWLHWASPAPSFDAFYVPLRATDTQLELSYVGRGNTLTWIRADEPR</sequence>
<feature type="compositionally biased region" description="Low complexity" evidence="1">
    <location>
        <begin position="52"/>
        <end position="67"/>
    </location>
</feature>
<dbReference type="PROSITE" id="PS51257">
    <property type="entry name" value="PROKAR_LIPOPROTEIN"/>
    <property type="match status" value="1"/>
</dbReference>
<dbReference type="Proteomes" id="UP000093898">
    <property type="component" value="Unassembled WGS sequence"/>
</dbReference>
<name>A0A1A3HEE7_MYCMU</name>
<keyword evidence="2" id="KW-0732">Signal</keyword>
<proteinExistence type="predicted"/>
<protein>
    <recommendedName>
        <fullName evidence="5">Lipoprotein</fullName>
    </recommendedName>
</protein>
<evidence type="ECO:0000313" key="4">
    <source>
        <dbReference type="Proteomes" id="UP000093898"/>
    </source>
</evidence>
<dbReference type="AlphaFoldDB" id="A0A1A3HEE7"/>
<organism evidence="3 4">
    <name type="scientific">Mycolicibacterium mucogenicum</name>
    <name type="common">Mycobacterium mucogenicum</name>
    <dbReference type="NCBI Taxonomy" id="56689"/>
    <lineage>
        <taxon>Bacteria</taxon>
        <taxon>Bacillati</taxon>
        <taxon>Actinomycetota</taxon>
        <taxon>Actinomycetes</taxon>
        <taxon>Mycobacteriales</taxon>
        <taxon>Mycobacteriaceae</taxon>
        <taxon>Mycolicibacterium</taxon>
    </lineage>
</organism>
<evidence type="ECO:0000256" key="1">
    <source>
        <dbReference type="SAM" id="MobiDB-lite"/>
    </source>
</evidence>
<evidence type="ECO:0008006" key="5">
    <source>
        <dbReference type="Google" id="ProtNLM"/>
    </source>
</evidence>
<evidence type="ECO:0000256" key="2">
    <source>
        <dbReference type="SAM" id="SignalP"/>
    </source>
</evidence>
<feature type="region of interest" description="Disordered" evidence="1">
    <location>
        <begin position="52"/>
        <end position="91"/>
    </location>
</feature>
<dbReference type="EMBL" id="LZLC01000027">
    <property type="protein sequence ID" value="OBJ45966.1"/>
    <property type="molecule type" value="Genomic_DNA"/>
</dbReference>